<evidence type="ECO:0000313" key="3">
    <source>
        <dbReference type="Proteomes" id="UP000297031"/>
    </source>
</evidence>
<geneLocation type="plasmid" evidence="3">
    <name>ptaa-4-2</name>
</geneLocation>
<dbReference type="AlphaFoldDB" id="A0A4V1D226"/>
<dbReference type="KEGG" id="mgod:E7746_15035"/>
<dbReference type="Proteomes" id="UP000297031">
    <property type="component" value="Plasmid pTAA-4-2"/>
</dbReference>
<proteinExistence type="predicted"/>
<protein>
    <submittedName>
        <fullName evidence="1">Uncharacterized protein</fullName>
    </submittedName>
</protein>
<dbReference type="EMBL" id="CP039395">
    <property type="protein sequence ID" value="QCD37238.1"/>
    <property type="molecule type" value="Genomic_DNA"/>
</dbReference>
<reference evidence="1 3" key="1">
    <citation type="submission" date="2019-02" db="EMBL/GenBank/DDBJ databases">
        <title>Isolation and identification of novel species under the genus Muribaculum.</title>
        <authorList>
            <person name="Miyake S."/>
            <person name="Ding Y."/>
            <person name="Low A."/>
            <person name="Soh M."/>
            <person name="Seedorf H."/>
        </authorList>
    </citation>
    <scope>NUCLEOTIDE SEQUENCE [LARGE SCALE GENOMIC DNA]</scope>
    <source>
        <strain evidence="1 3">TLL-A4</strain>
        <plasmid evidence="1">pTAA-4-2</plasmid>
        <plasmid evidence="3">ptaa-4-2</plasmid>
    </source>
</reference>
<dbReference type="EMBL" id="CP039395">
    <property type="protein sequence ID" value="QCD37249.1"/>
    <property type="molecule type" value="Genomic_DNA"/>
</dbReference>
<keyword evidence="3" id="KW-1185">Reference proteome</keyword>
<keyword evidence="1" id="KW-0614">Plasmid</keyword>
<organism evidence="1 3">
    <name type="scientific">Muribaculum gordoncarteri</name>
    <dbReference type="NCBI Taxonomy" id="2530390"/>
    <lineage>
        <taxon>Bacteria</taxon>
        <taxon>Pseudomonadati</taxon>
        <taxon>Bacteroidota</taxon>
        <taxon>Bacteroidia</taxon>
        <taxon>Bacteroidales</taxon>
        <taxon>Muribaculaceae</taxon>
        <taxon>Muribaculum</taxon>
    </lineage>
</organism>
<dbReference type="KEGG" id="mgod:E7746_14980"/>
<accession>A0A4V1D226</accession>
<evidence type="ECO:0000313" key="2">
    <source>
        <dbReference type="EMBL" id="QCD37249.1"/>
    </source>
</evidence>
<gene>
    <name evidence="1" type="ORF">E7746_14980</name>
    <name evidence="2" type="ORF">E7746_15035</name>
</gene>
<dbReference type="GeneID" id="40047827"/>
<name>A0A4V1D226_9BACT</name>
<geneLocation type="plasmid" evidence="1">
    <name>pTAA-4-2</name>
</geneLocation>
<sequence>MVEVRGGLAGVCECTKGAGQASEDGGKCSCSSGAGQKALSFETAKGEETICTCSSGAGQ</sequence>
<dbReference type="RefSeq" id="WP_136411390.1">
    <property type="nucleotide sequence ID" value="NZ_CP039395.1"/>
</dbReference>
<evidence type="ECO:0000313" key="1">
    <source>
        <dbReference type="EMBL" id="QCD37238.1"/>
    </source>
</evidence>